<keyword evidence="1" id="KW-0812">Transmembrane</keyword>
<dbReference type="RefSeq" id="WP_107892927.1">
    <property type="nucleotide sequence ID" value="NZ_NHSI01000048.1"/>
</dbReference>
<dbReference type="EMBL" id="QAAA01000012">
    <property type="protein sequence ID" value="PTN01528.1"/>
    <property type="molecule type" value="Genomic_DNA"/>
</dbReference>
<dbReference type="PANTHER" id="PTHR38602">
    <property type="entry name" value="INNER MEMBRANE PROTEIN-RELATED"/>
    <property type="match status" value="1"/>
</dbReference>
<keyword evidence="3" id="KW-1185">Reference proteome</keyword>
<evidence type="ECO:0000313" key="2">
    <source>
        <dbReference type="EMBL" id="PTN01528.1"/>
    </source>
</evidence>
<dbReference type="Pfam" id="PF09838">
    <property type="entry name" value="DUF2065"/>
    <property type="match status" value="1"/>
</dbReference>
<comment type="caution">
    <text evidence="2">The sequence shown here is derived from an EMBL/GenBank/DDBJ whole genome shotgun (WGS) entry which is preliminary data.</text>
</comment>
<dbReference type="InterPro" id="IPR019201">
    <property type="entry name" value="DUF2065"/>
</dbReference>
<organism evidence="2 3">
    <name type="scientific">Rhodovulum imhoffii</name>
    <dbReference type="NCBI Taxonomy" id="365340"/>
    <lineage>
        <taxon>Bacteria</taxon>
        <taxon>Pseudomonadati</taxon>
        <taxon>Pseudomonadota</taxon>
        <taxon>Alphaproteobacteria</taxon>
        <taxon>Rhodobacterales</taxon>
        <taxon>Paracoccaceae</taxon>
        <taxon>Rhodovulum</taxon>
    </lineage>
</organism>
<protein>
    <recommendedName>
        <fullName evidence="4">DUF2065 domain-containing protein</fullName>
    </recommendedName>
</protein>
<dbReference type="PANTHER" id="PTHR38602:SF1">
    <property type="entry name" value="INNER MEMBRANE PROTEIN"/>
    <property type="match status" value="1"/>
</dbReference>
<sequence length="64" mass="7024">MNFLLLGLGLVLVLEGLVFALAPSRLDDIVETLRRLPPEMRRMIGLGAVALGTVLIWLAQTRLP</sequence>
<keyword evidence="1" id="KW-1133">Transmembrane helix</keyword>
<evidence type="ECO:0000256" key="1">
    <source>
        <dbReference type="SAM" id="Phobius"/>
    </source>
</evidence>
<dbReference type="Proteomes" id="UP000243859">
    <property type="component" value="Unassembled WGS sequence"/>
</dbReference>
<dbReference type="OrthoDB" id="9815199at2"/>
<accession>A0A2T5BQR4</accession>
<feature type="transmembrane region" description="Helical" evidence="1">
    <location>
        <begin position="44"/>
        <end position="63"/>
    </location>
</feature>
<gene>
    <name evidence="2" type="ORF">C8N32_11238</name>
</gene>
<reference evidence="2 3" key="1">
    <citation type="submission" date="2018-04" db="EMBL/GenBank/DDBJ databases">
        <title>Genomic Encyclopedia of Archaeal and Bacterial Type Strains, Phase II (KMG-II): from individual species to whole genera.</title>
        <authorList>
            <person name="Goeker M."/>
        </authorList>
    </citation>
    <scope>NUCLEOTIDE SEQUENCE [LARGE SCALE GENOMIC DNA]</scope>
    <source>
        <strain evidence="2 3">DSM 18064</strain>
    </source>
</reference>
<name>A0A2T5BQR4_9RHOB</name>
<proteinExistence type="predicted"/>
<evidence type="ECO:0008006" key="4">
    <source>
        <dbReference type="Google" id="ProtNLM"/>
    </source>
</evidence>
<evidence type="ECO:0000313" key="3">
    <source>
        <dbReference type="Proteomes" id="UP000243859"/>
    </source>
</evidence>
<keyword evidence="1" id="KW-0472">Membrane</keyword>
<dbReference type="AlphaFoldDB" id="A0A2T5BQR4"/>